<evidence type="ECO:0000256" key="2">
    <source>
        <dbReference type="ARBA" id="ARBA00022964"/>
    </source>
</evidence>
<dbReference type="OrthoDB" id="407298at2759"/>
<evidence type="ECO:0000256" key="3">
    <source>
        <dbReference type="ARBA" id="ARBA00023002"/>
    </source>
</evidence>
<dbReference type="SUPFAM" id="SSF48484">
    <property type="entry name" value="Lipoxigenase"/>
    <property type="match status" value="1"/>
</dbReference>
<sequence length="91" mass="10019">MGILNVLSSHSANEEYIGSQLESSWSENPVIKEAFERFSLKIKDMEVTVKRRNKNQKLSNRTGVGVLPYELLKPTSEAGVTGIGVPNSISI</sequence>
<dbReference type="GO" id="GO:0046872">
    <property type="term" value="F:metal ion binding"/>
    <property type="evidence" value="ECO:0007669"/>
    <property type="project" value="UniProtKB-KW"/>
</dbReference>
<dbReference type="InterPro" id="IPR036226">
    <property type="entry name" value="LipOase_C_sf"/>
</dbReference>
<dbReference type="EMBL" id="JADFTS010000009">
    <property type="protein sequence ID" value="KAF9587506.1"/>
    <property type="molecule type" value="Genomic_DNA"/>
</dbReference>
<keyword evidence="6" id="KW-1185">Reference proteome</keyword>
<dbReference type="InterPro" id="IPR013819">
    <property type="entry name" value="LipOase_C"/>
</dbReference>
<dbReference type="Gene3D" id="1.20.245.10">
    <property type="entry name" value="Lipoxygenase-1, Domain 5"/>
    <property type="match status" value="1"/>
</dbReference>
<evidence type="ECO:0000313" key="6">
    <source>
        <dbReference type="Proteomes" id="UP000631114"/>
    </source>
</evidence>
<dbReference type="GO" id="GO:0034440">
    <property type="term" value="P:lipid oxidation"/>
    <property type="evidence" value="ECO:0007669"/>
    <property type="project" value="InterPro"/>
</dbReference>
<gene>
    <name evidence="5" type="ORF">IFM89_003524</name>
</gene>
<reference evidence="5 6" key="1">
    <citation type="submission" date="2020-10" db="EMBL/GenBank/DDBJ databases">
        <title>The Coptis chinensis genome and diversification of protoberbering-type alkaloids.</title>
        <authorList>
            <person name="Wang B."/>
            <person name="Shu S."/>
            <person name="Song C."/>
            <person name="Liu Y."/>
        </authorList>
    </citation>
    <scope>NUCLEOTIDE SEQUENCE [LARGE SCALE GENOMIC DNA]</scope>
    <source>
        <strain evidence="5">HL-2020</strain>
        <tissue evidence="5">Leaf</tissue>
    </source>
</reference>
<name>A0A835GTW6_9MAGN</name>
<accession>A0A835GTW6</accession>
<evidence type="ECO:0000256" key="1">
    <source>
        <dbReference type="ARBA" id="ARBA00022723"/>
    </source>
</evidence>
<proteinExistence type="predicted"/>
<comment type="caution">
    <text evidence="5">The sequence shown here is derived from an EMBL/GenBank/DDBJ whole genome shotgun (WGS) entry which is preliminary data.</text>
</comment>
<dbReference type="PROSITE" id="PS51393">
    <property type="entry name" value="LIPOXYGENASE_3"/>
    <property type="match status" value="1"/>
</dbReference>
<dbReference type="Pfam" id="PF00305">
    <property type="entry name" value="Lipoxygenase"/>
    <property type="match status" value="1"/>
</dbReference>
<evidence type="ECO:0000259" key="4">
    <source>
        <dbReference type="PROSITE" id="PS51393"/>
    </source>
</evidence>
<evidence type="ECO:0000313" key="5">
    <source>
        <dbReference type="EMBL" id="KAF9587506.1"/>
    </source>
</evidence>
<dbReference type="Proteomes" id="UP000631114">
    <property type="component" value="Unassembled WGS sequence"/>
</dbReference>
<protein>
    <recommendedName>
        <fullName evidence="4">Lipoxygenase domain-containing protein</fullName>
    </recommendedName>
</protein>
<dbReference type="AlphaFoldDB" id="A0A835GTW6"/>
<keyword evidence="1" id="KW-0479">Metal-binding</keyword>
<feature type="domain" description="Lipoxygenase" evidence="4">
    <location>
        <begin position="1"/>
        <end position="91"/>
    </location>
</feature>
<keyword evidence="3" id="KW-0560">Oxidoreductase</keyword>
<dbReference type="GO" id="GO:0016702">
    <property type="term" value="F:oxidoreductase activity, acting on single donors with incorporation of molecular oxygen, incorporation of two atoms of oxygen"/>
    <property type="evidence" value="ECO:0007669"/>
    <property type="project" value="InterPro"/>
</dbReference>
<dbReference type="InterPro" id="IPR000907">
    <property type="entry name" value="LipOase"/>
</dbReference>
<keyword evidence="2" id="KW-0223">Dioxygenase</keyword>
<organism evidence="5 6">
    <name type="scientific">Coptis chinensis</name>
    <dbReference type="NCBI Taxonomy" id="261450"/>
    <lineage>
        <taxon>Eukaryota</taxon>
        <taxon>Viridiplantae</taxon>
        <taxon>Streptophyta</taxon>
        <taxon>Embryophyta</taxon>
        <taxon>Tracheophyta</taxon>
        <taxon>Spermatophyta</taxon>
        <taxon>Magnoliopsida</taxon>
        <taxon>Ranunculales</taxon>
        <taxon>Ranunculaceae</taxon>
        <taxon>Coptidoideae</taxon>
        <taxon>Coptis</taxon>
    </lineage>
</organism>
<dbReference type="PANTHER" id="PTHR11771">
    <property type="entry name" value="LIPOXYGENASE"/>
    <property type="match status" value="1"/>
</dbReference>